<dbReference type="RefSeq" id="WP_175268926.1">
    <property type="nucleotide sequence ID" value="NZ_JABFCR010000005.1"/>
</dbReference>
<keyword evidence="6" id="KW-0408">Iron</keyword>
<dbReference type="PANTHER" id="PTHR12907:SF26">
    <property type="entry name" value="HIF PROLYL HYDROXYLASE, ISOFORM C"/>
    <property type="match status" value="1"/>
</dbReference>
<dbReference type="SMART" id="SM00702">
    <property type="entry name" value="P4Hc"/>
    <property type="match status" value="1"/>
</dbReference>
<dbReference type="Proteomes" id="UP000566071">
    <property type="component" value="Unassembled WGS sequence"/>
</dbReference>
<keyword evidence="9" id="KW-1185">Reference proteome</keyword>
<dbReference type="EMBL" id="JABFCR010000005">
    <property type="protein sequence ID" value="NNU33224.1"/>
    <property type="molecule type" value="Genomic_DNA"/>
</dbReference>
<dbReference type="InterPro" id="IPR044862">
    <property type="entry name" value="Pro_4_hyd_alph_FE2OG_OXY"/>
</dbReference>
<sequence length="205" mass="23539">MENNSCLIFNDFLVPEDNAGLYAHALLQKEAFEHTQTVGKDGKGMVNEKWRHSNSLLPIYFKDYYKLLAQKIKAQVPDIAQQLNIEPFEFGHIEMHLTSHNHGEFYKPHIDNGAGQLKNRVITFVYYFHSIPREFTGGQLLFLHNKPKPLIIEPNNNSIVFFNSSLLHAVHPVNCPSGQFEHGRFTLNGWIWKKAEQEEAVPAAQ</sequence>
<organism evidence="8 9">
    <name type="scientific">Mucilaginibacter humi</name>
    <dbReference type="NCBI Taxonomy" id="2732510"/>
    <lineage>
        <taxon>Bacteria</taxon>
        <taxon>Pseudomonadati</taxon>
        <taxon>Bacteroidota</taxon>
        <taxon>Sphingobacteriia</taxon>
        <taxon>Sphingobacteriales</taxon>
        <taxon>Sphingobacteriaceae</taxon>
        <taxon>Mucilaginibacter</taxon>
    </lineage>
</organism>
<keyword evidence="4" id="KW-0223">Dioxygenase</keyword>
<name>A0ABX1W012_9SPHI</name>
<evidence type="ECO:0000256" key="4">
    <source>
        <dbReference type="ARBA" id="ARBA00022964"/>
    </source>
</evidence>
<evidence type="ECO:0000256" key="5">
    <source>
        <dbReference type="ARBA" id="ARBA00023002"/>
    </source>
</evidence>
<dbReference type="PROSITE" id="PS51471">
    <property type="entry name" value="FE2OG_OXY"/>
    <property type="match status" value="1"/>
</dbReference>
<keyword evidence="2" id="KW-0479">Metal-binding</keyword>
<reference evidence="8 9" key="1">
    <citation type="submission" date="2020-05" db="EMBL/GenBank/DDBJ databases">
        <authorList>
            <person name="Khan S.A."/>
            <person name="Jeon C.O."/>
            <person name="Chun B.H."/>
        </authorList>
    </citation>
    <scope>NUCLEOTIDE SEQUENCE [LARGE SCALE GENOMIC DNA]</scope>
    <source>
        <strain evidence="8 9">S1162</strain>
    </source>
</reference>
<protein>
    <recommendedName>
        <fullName evidence="7">Fe2OG dioxygenase domain-containing protein</fullName>
    </recommendedName>
</protein>
<dbReference type="PANTHER" id="PTHR12907">
    <property type="entry name" value="EGL NINE HOMOLOG-RELATED"/>
    <property type="match status" value="1"/>
</dbReference>
<comment type="cofactor">
    <cofactor evidence="1">
        <name>L-ascorbate</name>
        <dbReference type="ChEBI" id="CHEBI:38290"/>
    </cofactor>
</comment>
<keyword evidence="3" id="KW-0847">Vitamin C</keyword>
<evidence type="ECO:0000256" key="1">
    <source>
        <dbReference type="ARBA" id="ARBA00001961"/>
    </source>
</evidence>
<dbReference type="InterPro" id="IPR005123">
    <property type="entry name" value="Oxoglu/Fe-dep_dioxygenase_dom"/>
</dbReference>
<dbReference type="InterPro" id="IPR006620">
    <property type="entry name" value="Pro_4_hyd_alph"/>
</dbReference>
<evidence type="ECO:0000313" key="9">
    <source>
        <dbReference type="Proteomes" id="UP000566071"/>
    </source>
</evidence>
<evidence type="ECO:0000256" key="2">
    <source>
        <dbReference type="ARBA" id="ARBA00022723"/>
    </source>
</evidence>
<evidence type="ECO:0000313" key="8">
    <source>
        <dbReference type="EMBL" id="NNU33224.1"/>
    </source>
</evidence>
<feature type="domain" description="Fe2OG dioxygenase" evidence="7">
    <location>
        <begin position="76"/>
        <end position="193"/>
    </location>
</feature>
<evidence type="ECO:0000259" key="7">
    <source>
        <dbReference type="PROSITE" id="PS51471"/>
    </source>
</evidence>
<comment type="caution">
    <text evidence="8">The sequence shown here is derived from an EMBL/GenBank/DDBJ whole genome shotgun (WGS) entry which is preliminary data.</text>
</comment>
<evidence type="ECO:0000256" key="3">
    <source>
        <dbReference type="ARBA" id="ARBA00022896"/>
    </source>
</evidence>
<dbReference type="Pfam" id="PF13640">
    <property type="entry name" value="2OG-FeII_Oxy_3"/>
    <property type="match status" value="1"/>
</dbReference>
<dbReference type="Gene3D" id="2.60.120.620">
    <property type="entry name" value="q2cbj1_9rhob like domain"/>
    <property type="match status" value="1"/>
</dbReference>
<proteinExistence type="predicted"/>
<keyword evidence="5" id="KW-0560">Oxidoreductase</keyword>
<accession>A0ABX1W012</accession>
<dbReference type="InterPro" id="IPR051559">
    <property type="entry name" value="HIF_prolyl_hydroxylases"/>
</dbReference>
<gene>
    <name evidence="8" type="ORF">HK413_01835</name>
</gene>
<evidence type="ECO:0000256" key="6">
    <source>
        <dbReference type="ARBA" id="ARBA00023004"/>
    </source>
</evidence>